<evidence type="ECO:0000313" key="2">
    <source>
        <dbReference type="EMBL" id="MSS64462.1"/>
    </source>
</evidence>
<dbReference type="InterPro" id="IPR019606">
    <property type="entry name" value="GerMN"/>
</dbReference>
<feature type="domain" description="GerMN" evidence="1">
    <location>
        <begin position="66"/>
        <end position="153"/>
    </location>
</feature>
<organism evidence="2 3">
    <name type="scientific">Velocimicrobium porci</name>
    <dbReference type="NCBI Taxonomy" id="2606634"/>
    <lineage>
        <taxon>Bacteria</taxon>
        <taxon>Bacillati</taxon>
        <taxon>Bacillota</taxon>
        <taxon>Clostridia</taxon>
        <taxon>Lachnospirales</taxon>
        <taxon>Lachnospiraceae</taxon>
        <taxon>Velocimicrobium</taxon>
    </lineage>
</organism>
<name>A0A6L5Y0F1_9FIRM</name>
<dbReference type="AlphaFoldDB" id="A0A6L5Y0F1"/>
<dbReference type="Pfam" id="PF10646">
    <property type="entry name" value="Germane"/>
    <property type="match status" value="2"/>
</dbReference>
<dbReference type="PROSITE" id="PS51257">
    <property type="entry name" value="PROKAR_LIPOPROTEIN"/>
    <property type="match status" value="1"/>
</dbReference>
<evidence type="ECO:0000313" key="3">
    <source>
        <dbReference type="Proteomes" id="UP000482209"/>
    </source>
</evidence>
<keyword evidence="3" id="KW-1185">Reference proteome</keyword>
<dbReference type="SMART" id="SM00909">
    <property type="entry name" value="Germane"/>
    <property type="match status" value="2"/>
</dbReference>
<gene>
    <name evidence="2" type="ORF">FYJ58_11335</name>
</gene>
<dbReference type="Proteomes" id="UP000482209">
    <property type="component" value="Unassembled WGS sequence"/>
</dbReference>
<accession>A0A6L5Y0F1</accession>
<sequence>MEERMKKILIISGMLIVLFSLSACNKVGMTEENKESDYKIYYLDNSETKLVSEPYELKEKDEKKQINEYVKALTSLTPMNIAYKKALPDNVSLYVKPNLDKRQLTVELDSNYLKLKGTSEILCRAAIVKTLCQVEKVNYVEFVVDGQPLKNNNDKPVGFMTEEDFIDNTGGETNYEQNALVTLFFADMDGKKLKETRVKIKYDGTIPVEQLVIEQLIKGPESIKDVQTGQLFATIPQGTKLIKASTKDGICYVDFNDTFLKKRKGLTDETVIYSIVNSLVELPAINKVQFTIDGQTIASYGEGLPFDAAFERNLDIVDSEEGE</sequence>
<comment type="caution">
    <text evidence="2">The sequence shown here is derived from an EMBL/GenBank/DDBJ whole genome shotgun (WGS) entry which is preliminary data.</text>
</comment>
<protein>
    <submittedName>
        <fullName evidence="2">GerMN domain-containing protein</fullName>
    </submittedName>
</protein>
<reference evidence="2 3" key="1">
    <citation type="submission" date="2019-08" db="EMBL/GenBank/DDBJ databases">
        <title>In-depth cultivation of the pig gut microbiome towards novel bacterial diversity and tailored functional studies.</title>
        <authorList>
            <person name="Wylensek D."/>
            <person name="Hitch T.C.A."/>
            <person name="Clavel T."/>
        </authorList>
    </citation>
    <scope>NUCLEOTIDE SEQUENCE [LARGE SCALE GENOMIC DNA]</scope>
    <source>
        <strain evidence="2 3">WCA-693-APC-MOT-I</strain>
    </source>
</reference>
<dbReference type="EMBL" id="VUMT01000019">
    <property type="protein sequence ID" value="MSS64462.1"/>
    <property type="molecule type" value="Genomic_DNA"/>
</dbReference>
<feature type="domain" description="GerMN" evidence="1">
    <location>
        <begin position="209"/>
        <end position="301"/>
    </location>
</feature>
<proteinExistence type="predicted"/>
<evidence type="ECO:0000259" key="1">
    <source>
        <dbReference type="SMART" id="SM00909"/>
    </source>
</evidence>